<feature type="non-terminal residue" evidence="1">
    <location>
        <position position="1"/>
    </location>
</feature>
<evidence type="ECO:0000313" key="1">
    <source>
        <dbReference type="EMBL" id="KPV46837.1"/>
    </source>
</evidence>
<organism evidence="1 2">
    <name type="scientific">Kouleothrix aurantiaca</name>
    <dbReference type="NCBI Taxonomy" id="186479"/>
    <lineage>
        <taxon>Bacteria</taxon>
        <taxon>Bacillati</taxon>
        <taxon>Chloroflexota</taxon>
        <taxon>Chloroflexia</taxon>
        <taxon>Chloroflexales</taxon>
        <taxon>Roseiflexineae</taxon>
        <taxon>Roseiflexaceae</taxon>
        <taxon>Kouleothrix</taxon>
    </lineage>
</organism>
<evidence type="ECO:0008006" key="3">
    <source>
        <dbReference type="Google" id="ProtNLM"/>
    </source>
</evidence>
<keyword evidence="2" id="KW-1185">Reference proteome</keyword>
<dbReference type="EMBL" id="LJCR01003501">
    <property type="protein sequence ID" value="KPV46837.1"/>
    <property type="molecule type" value="Genomic_DNA"/>
</dbReference>
<reference evidence="1 2" key="1">
    <citation type="submission" date="2015-09" db="EMBL/GenBank/DDBJ databases">
        <title>Draft genome sequence of Kouleothrix aurantiaca JCM 19913.</title>
        <authorList>
            <person name="Hemp J."/>
        </authorList>
    </citation>
    <scope>NUCLEOTIDE SEQUENCE [LARGE SCALE GENOMIC DNA]</scope>
    <source>
        <strain evidence="1 2">COM-B</strain>
    </source>
</reference>
<name>A0A0N8PQD7_9CHLR</name>
<proteinExistence type="predicted"/>
<comment type="caution">
    <text evidence="1">The sequence shown here is derived from an EMBL/GenBank/DDBJ whole genome shotgun (WGS) entry which is preliminary data.</text>
</comment>
<protein>
    <recommendedName>
        <fullName evidence="3">Right handed beta helix domain-containing protein</fullName>
    </recommendedName>
</protein>
<feature type="non-terminal residue" evidence="1">
    <location>
        <position position="192"/>
    </location>
</feature>
<accession>A0A0N8PQD7</accession>
<gene>
    <name evidence="1" type="ORF">SE17_42965</name>
</gene>
<dbReference type="Proteomes" id="UP000050509">
    <property type="component" value="Unassembled WGS sequence"/>
</dbReference>
<dbReference type="SUPFAM" id="SSF51126">
    <property type="entry name" value="Pectin lyase-like"/>
    <property type="match status" value="1"/>
</dbReference>
<dbReference type="InterPro" id="IPR011050">
    <property type="entry name" value="Pectin_lyase_fold/virulence"/>
</dbReference>
<evidence type="ECO:0000313" key="2">
    <source>
        <dbReference type="Proteomes" id="UP000050509"/>
    </source>
</evidence>
<dbReference type="AlphaFoldDB" id="A0A0N8PQD7"/>
<sequence>GAIRLESVTLTGATAGLTIGPALNAPSQRIDIIDSLVQGNRIGLNVIGSALGNMRLTLRNNLFTGNSLALLIDGLPNGQPRIKLEHNSFEGNGIALKALNFGNRTLKIQQQWWGSVSGPQWLPLSELTCINSVAPAPGTVVQEIICGLGNIDAVPFSKVPAGRRIVKPGEAAKLETGIGPSALNDDAVMASS</sequence>